<dbReference type="PROSITE" id="PS51987">
    <property type="entry name" value="GS_CATALYTIC"/>
    <property type="match status" value="1"/>
</dbReference>
<dbReference type="SUPFAM" id="SSF54368">
    <property type="entry name" value="Glutamine synthetase, N-terminal domain"/>
    <property type="match status" value="1"/>
</dbReference>
<comment type="similarity">
    <text evidence="2 5 6">Belongs to the glutamine synthetase family.</text>
</comment>
<dbReference type="SMART" id="SM01230">
    <property type="entry name" value="Gln-synt_C"/>
    <property type="match status" value="1"/>
</dbReference>
<reference evidence="9" key="1">
    <citation type="journal article" date="2019" name="Int. J. Syst. Evol. Microbiol.">
        <title>The Global Catalogue of Microorganisms (GCM) 10K type strain sequencing project: providing services to taxonomists for standard genome sequencing and annotation.</title>
        <authorList>
            <consortium name="The Broad Institute Genomics Platform"/>
            <consortium name="The Broad Institute Genome Sequencing Center for Infectious Disease"/>
            <person name="Wu L."/>
            <person name="Ma J."/>
        </authorList>
    </citation>
    <scope>NUCLEOTIDE SEQUENCE [LARGE SCALE GENOMIC DNA]</scope>
    <source>
        <strain evidence="9">JCM 17656</strain>
    </source>
</reference>
<keyword evidence="3 8" id="KW-0436">Ligase</keyword>
<dbReference type="GO" id="GO:0016874">
    <property type="term" value="F:ligase activity"/>
    <property type="evidence" value="ECO:0007669"/>
    <property type="project" value="UniProtKB-KW"/>
</dbReference>
<protein>
    <submittedName>
        <fullName evidence="8">Type I glutamate--ammonia ligase</fullName>
    </submittedName>
</protein>
<dbReference type="SUPFAM" id="SSF55931">
    <property type="entry name" value="Glutamine synthetase/guanido kinase"/>
    <property type="match status" value="1"/>
</dbReference>
<dbReference type="InterPro" id="IPR036651">
    <property type="entry name" value="Gln_synt_N_sf"/>
</dbReference>
<sequence>MTTEPEQIRRAIDSLTAQGVDVVRIVHPDLPGRARGKDILLPHLPEAATHGVAFCRAATYHAGTRGEVSDLPEGRRAGMPDIVVHPNLDTLAPLPWEPGVAWCIGDALEPGTGLPASESPRHLIQHVTGHLTACGLTAVVGPELEYVLLERDPASPHGWRRYAAMSGNLYAAGRSGDLDGHLLQTMRYLHAAGISATGGNREYAGGQFEINLAHSEALYAADQAFLFKSAVREIACLQGKLATFMAKPFNDGAGSGFHLHISMYDDDQHNVFDDTNQPNGLSATARHSISGVLKHAPALTALCNPTVNSYKRLSANSAAPWLIDWGLDNRCAMVRIPPQRGNATRIELRLPDASANPYLATAALIAAIRLGIDKPAEPPARLNGYGYDPSKAARLPTNLAAALDALEADHELTETLGKAFIDTFLHLKRNELERYQQYVTDWEFREYAR</sequence>
<keyword evidence="4" id="KW-0460">Magnesium</keyword>
<evidence type="ECO:0000256" key="2">
    <source>
        <dbReference type="ARBA" id="ARBA00009897"/>
    </source>
</evidence>
<dbReference type="Pfam" id="PF00120">
    <property type="entry name" value="Gln-synt_C"/>
    <property type="match status" value="1"/>
</dbReference>
<dbReference type="PANTHER" id="PTHR43785:SF12">
    <property type="entry name" value="TYPE-1 GLUTAMINE SYNTHETASE 2"/>
    <property type="match status" value="1"/>
</dbReference>
<comment type="cofactor">
    <cofactor evidence="1">
        <name>Mg(2+)</name>
        <dbReference type="ChEBI" id="CHEBI:18420"/>
    </cofactor>
</comment>
<keyword evidence="9" id="KW-1185">Reference proteome</keyword>
<evidence type="ECO:0000256" key="1">
    <source>
        <dbReference type="ARBA" id="ARBA00001946"/>
    </source>
</evidence>
<dbReference type="InterPro" id="IPR027303">
    <property type="entry name" value="Gln_synth_gly_rich_site"/>
</dbReference>
<dbReference type="PANTHER" id="PTHR43785">
    <property type="entry name" value="GAMMA-GLUTAMYLPUTRESCINE SYNTHETASE"/>
    <property type="match status" value="1"/>
</dbReference>
<organism evidence="8 9">
    <name type="scientific">Streptomyces osmaniensis</name>
    <dbReference type="NCBI Taxonomy" id="593134"/>
    <lineage>
        <taxon>Bacteria</taxon>
        <taxon>Bacillati</taxon>
        <taxon>Actinomycetota</taxon>
        <taxon>Actinomycetes</taxon>
        <taxon>Kitasatosporales</taxon>
        <taxon>Streptomycetaceae</taxon>
        <taxon>Streptomyces</taxon>
    </lineage>
</organism>
<gene>
    <name evidence="8" type="primary">glnA_4</name>
    <name evidence="8" type="ORF">GCM10022295_91220</name>
</gene>
<evidence type="ECO:0000256" key="3">
    <source>
        <dbReference type="ARBA" id="ARBA00022598"/>
    </source>
</evidence>
<proteinExistence type="inferred from homology"/>
<evidence type="ECO:0000256" key="5">
    <source>
        <dbReference type="PROSITE-ProRule" id="PRU01331"/>
    </source>
</evidence>
<evidence type="ECO:0000256" key="6">
    <source>
        <dbReference type="RuleBase" id="RU000384"/>
    </source>
</evidence>
<comment type="caution">
    <text evidence="8">The sequence shown here is derived from an EMBL/GenBank/DDBJ whole genome shotgun (WGS) entry which is preliminary data.</text>
</comment>
<dbReference type="InterPro" id="IPR008146">
    <property type="entry name" value="Gln_synth_cat_dom"/>
</dbReference>
<evidence type="ECO:0000256" key="4">
    <source>
        <dbReference type="ARBA" id="ARBA00022842"/>
    </source>
</evidence>
<dbReference type="PROSITE" id="PS00181">
    <property type="entry name" value="GLNA_ATP"/>
    <property type="match status" value="1"/>
</dbReference>
<dbReference type="Gene3D" id="3.10.20.70">
    <property type="entry name" value="Glutamine synthetase, N-terminal domain"/>
    <property type="match status" value="1"/>
</dbReference>
<dbReference type="Proteomes" id="UP001500707">
    <property type="component" value="Unassembled WGS sequence"/>
</dbReference>
<dbReference type="InterPro" id="IPR014746">
    <property type="entry name" value="Gln_synth/guanido_kin_cat_dom"/>
</dbReference>
<evidence type="ECO:0000313" key="9">
    <source>
        <dbReference type="Proteomes" id="UP001500707"/>
    </source>
</evidence>
<feature type="domain" description="GS catalytic" evidence="7">
    <location>
        <begin position="120"/>
        <end position="449"/>
    </location>
</feature>
<dbReference type="EMBL" id="BAABCE010000039">
    <property type="protein sequence ID" value="GAA3595867.1"/>
    <property type="molecule type" value="Genomic_DNA"/>
</dbReference>
<name>A0ABP6Z2E5_9ACTN</name>
<accession>A0ABP6Z2E5</accession>
<evidence type="ECO:0000259" key="7">
    <source>
        <dbReference type="PROSITE" id="PS51987"/>
    </source>
</evidence>
<dbReference type="Gene3D" id="3.30.590.10">
    <property type="entry name" value="Glutamine synthetase/guanido kinase, catalytic domain"/>
    <property type="match status" value="1"/>
</dbReference>
<evidence type="ECO:0000313" key="8">
    <source>
        <dbReference type="EMBL" id="GAA3595867.1"/>
    </source>
</evidence>